<comment type="caution">
    <text evidence="4">The sequence shown here is derived from an EMBL/GenBank/DDBJ whole genome shotgun (WGS) entry which is preliminary data.</text>
</comment>
<evidence type="ECO:0000259" key="3">
    <source>
        <dbReference type="PROSITE" id="PS51371"/>
    </source>
</evidence>
<feature type="domain" description="CBS" evidence="3">
    <location>
        <begin position="7"/>
        <end position="62"/>
    </location>
</feature>
<sequence length="138" mass="14922">MTARDLMTRQPEAAAPDETVLQARDRFRDGAFHHLPVVEGGRLVGLVSDRDVLRAAGPSLGTHEWDADGGPGIDRTLREVMSPDPITADPLMSVEEIADTLLRHDISSLPVVEEGRLVGIVTSADVLRHAAGQERQLS</sequence>
<dbReference type="SMART" id="SM00116">
    <property type="entry name" value="CBS"/>
    <property type="match status" value="2"/>
</dbReference>
<evidence type="ECO:0000256" key="1">
    <source>
        <dbReference type="ARBA" id="ARBA00023122"/>
    </source>
</evidence>
<dbReference type="Proteomes" id="UP000216339">
    <property type="component" value="Unassembled WGS sequence"/>
</dbReference>
<dbReference type="InterPro" id="IPR000644">
    <property type="entry name" value="CBS_dom"/>
</dbReference>
<protein>
    <recommendedName>
        <fullName evidence="3">CBS domain-containing protein</fullName>
    </recommendedName>
</protein>
<dbReference type="CDD" id="cd04584">
    <property type="entry name" value="CBS_pair_AcuB_like"/>
    <property type="match status" value="1"/>
</dbReference>
<proteinExistence type="predicted"/>
<keyword evidence="5" id="KW-1185">Reference proteome</keyword>
<dbReference type="RefSeq" id="WP_095509571.1">
    <property type="nucleotide sequence ID" value="NZ_MQWD01000001.1"/>
</dbReference>
<keyword evidence="1 2" id="KW-0129">CBS domain</keyword>
<dbReference type="Gene3D" id="3.10.580.10">
    <property type="entry name" value="CBS-domain"/>
    <property type="match status" value="1"/>
</dbReference>
<accession>A0A271IXS6</accession>
<dbReference type="InterPro" id="IPR051257">
    <property type="entry name" value="Diverse_CBS-Domain"/>
</dbReference>
<name>A0A271IXS6_9BACT</name>
<dbReference type="InterPro" id="IPR046342">
    <property type="entry name" value="CBS_dom_sf"/>
</dbReference>
<organism evidence="4 5">
    <name type="scientific">Rubrivirga marina</name>
    <dbReference type="NCBI Taxonomy" id="1196024"/>
    <lineage>
        <taxon>Bacteria</taxon>
        <taxon>Pseudomonadati</taxon>
        <taxon>Rhodothermota</taxon>
        <taxon>Rhodothermia</taxon>
        <taxon>Rhodothermales</taxon>
        <taxon>Rubricoccaceae</taxon>
        <taxon>Rubrivirga</taxon>
    </lineage>
</organism>
<evidence type="ECO:0000313" key="4">
    <source>
        <dbReference type="EMBL" id="PAP75930.1"/>
    </source>
</evidence>
<dbReference type="PANTHER" id="PTHR43080:SF2">
    <property type="entry name" value="CBS DOMAIN-CONTAINING PROTEIN"/>
    <property type="match status" value="1"/>
</dbReference>
<evidence type="ECO:0000313" key="5">
    <source>
        <dbReference type="Proteomes" id="UP000216339"/>
    </source>
</evidence>
<gene>
    <name evidence="4" type="ORF">BSZ37_05485</name>
</gene>
<dbReference type="OrthoDB" id="1119899at2"/>
<dbReference type="EMBL" id="MQWD01000001">
    <property type="protein sequence ID" value="PAP75930.1"/>
    <property type="molecule type" value="Genomic_DNA"/>
</dbReference>
<dbReference type="AlphaFoldDB" id="A0A271IXS6"/>
<dbReference type="SUPFAM" id="SSF54631">
    <property type="entry name" value="CBS-domain pair"/>
    <property type="match status" value="1"/>
</dbReference>
<dbReference type="PANTHER" id="PTHR43080">
    <property type="entry name" value="CBS DOMAIN-CONTAINING PROTEIN CBSX3, MITOCHONDRIAL"/>
    <property type="match status" value="1"/>
</dbReference>
<feature type="domain" description="CBS" evidence="3">
    <location>
        <begin position="81"/>
        <end position="137"/>
    </location>
</feature>
<dbReference type="PROSITE" id="PS51371">
    <property type="entry name" value="CBS"/>
    <property type="match status" value="2"/>
</dbReference>
<dbReference type="Pfam" id="PF00571">
    <property type="entry name" value="CBS"/>
    <property type="match status" value="2"/>
</dbReference>
<reference evidence="4 5" key="1">
    <citation type="submission" date="2016-11" db="EMBL/GenBank/DDBJ databases">
        <title>Study of marine rhodopsin-containing bacteria.</title>
        <authorList>
            <person name="Yoshizawa S."/>
            <person name="Kumagai Y."/>
            <person name="Kogure K."/>
        </authorList>
    </citation>
    <scope>NUCLEOTIDE SEQUENCE [LARGE SCALE GENOMIC DNA]</scope>
    <source>
        <strain evidence="4 5">SAORIC-28</strain>
    </source>
</reference>
<evidence type="ECO:0000256" key="2">
    <source>
        <dbReference type="PROSITE-ProRule" id="PRU00703"/>
    </source>
</evidence>